<gene>
    <name evidence="1" type="ORF">DHETER_LOCUS8324</name>
</gene>
<feature type="non-terminal residue" evidence="1">
    <location>
        <position position="44"/>
    </location>
</feature>
<sequence>TASCGFNSPVEVYEAIEQHMRPGYFCTNIKKYYMKYQYAKIVKL</sequence>
<protein>
    <submittedName>
        <fullName evidence="1">14349_t:CDS:1</fullName>
    </submittedName>
</protein>
<evidence type="ECO:0000313" key="2">
    <source>
        <dbReference type="Proteomes" id="UP000789702"/>
    </source>
</evidence>
<organism evidence="1 2">
    <name type="scientific">Dentiscutata heterogama</name>
    <dbReference type="NCBI Taxonomy" id="1316150"/>
    <lineage>
        <taxon>Eukaryota</taxon>
        <taxon>Fungi</taxon>
        <taxon>Fungi incertae sedis</taxon>
        <taxon>Mucoromycota</taxon>
        <taxon>Glomeromycotina</taxon>
        <taxon>Glomeromycetes</taxon>
        <taxon>Diversisporales</taxon>
        <taxon>Gigasporaceae</taxon>
        <taxon>Dentiscutata</taxon>
    </lineage>
</organism>
<evidence type="ECO:0000313" key="1">
    <source>
        <dbReference type="EMBL" id="CAG8628959.1"/>
    </source>
</evidence>
<feature type="non-terminal residue" evidence="1">
    <location>
        <position position="1"/>
    </location>
</feature>
<reference evidence="1" key="1">
    <citation type="submission" date="2021-06" db="EMBL/GenBank/DDBJ databases">
        <authorList>
            <person name="Kallberg Y."/>
            <person name="Tangrot J."/>
            <person name="Rosling A."/>
        </authorList>
    </citation>
    <scope>NUCLEOTIDE SEQUENCE</scope>
    <source>
        <strain evidence="1">IL203A</strain>
    </source>
</reference>
<comment type="caution">
    <text evidence="1">The sequence shown here is derived from an EMBL/GenBank/DDBJ whole genome shotgun (WGS) entry which is preliminary data.</text>
</comment>
<accession>A0ACA9N7D1</accession>
<name>A0ACA9N7D1_9GLOM</name>
<dbReference type="EMBL" id="CAJVPU010013032">
    <property type="protein sequence ID" value="CAG8628959.1"/>
    <property type="molecule type" value="Genomic_DNA"/>
</dbReference>
<proteinExistence type="predicted"/>
<keyword evidence="2" id="KW-1185">Reference proteome</keyword>
<dbReference type="Proteomes" id="UP000789702">
    <property type="component" value="Unassembled WGS sequence"/>
</dbReference>